<dbReference type="Gene3D" id="3.20.170.30">
    <property type="match status" value="2"/>
</dbReference>
<evidence type="ECO:0000313" key="9">
    <source>
        <dbReference type="Proteomes" id="UP001392437"/>
    </source>
</evidence>
<dbReference type="InterPro" id="IPR042080">
    <property type="entry name" value="RNA_2'-PTrans_N"/>
</dbReference>
<sequence length="346" mass="36889">MADGNIDNNTAERLEDLALQGGRRGGGGGGGDGGRGGKRGKRGGGGDGGGQAPDRDILLSKALSALLRHKASEAGIEMNGEGYARLDQVFQWPRIRSLKPTLAEIQKVERDNAKKRFTLKPVSESDADSTDPKDWLIRANQGHSIELASEALHAPITLEAANVPVVVVHGTYFAFWPSIVESGGLKKMGRTHVHFGTGLPEDGNPSTATSSKGPQQAQVHDAGDETAAAPEKEERHGKPKVISGMRADAELLMFVDVEASLRNGDMKWWLSSNGVVLTEGDADGCVPLKYFKEVRGRRQGVGLLWKDGEQVADLPEGITIRTPQGKERQRGGRGGRGGGRGRGRGR</sequence>
<dbReference type="EC" id="2.7.1.160" evidence="3"/>
<dbReference type="Pfam" id="PF01885">
    <property type="entry name" value="PTS_2-RNA"/>
    <property type="match status" value="1"/>
</dbReference>
<dbReference type="InterPro" id="IPR002745">
    <property type="entry name" value="Ptrans_KptA/Tpt1"/>
</dbReference>
<gene>
    <name evidence="8" type="ORF">PG999_013838</name>
</gene>
<dbReference type="Proteomes" id="UP001392437">
    <property type="component" value="Unassembled WGS sequence"/>
</dbReference>
<dbReference type="Gene3D" id="1.10.10.970">
    <property type="entry name" value="RNA 2'-phosphotransferase, Tpt1/KptA family, N-terminal domain"/>
    <property type="match status" value="1"/>
</dbReference>
<comment type="similarity">
    <text evidence="2">Belongs to the KptA/TPT1 family.</text>
</comment>
<evidence type="ECO:0000313" key="8">
    <source>
        <dbReference type="EMBL" id="KAK8095816.1"/>
    </source>
</evidence>
<dbReference type="InterPro" id="IPR042081">
    <property type="entry name" value="RNA_2'-PTrans_C"/>
</dbReference>
<feature type="region of interest" description="Disordered" evidence="7">
    <location>
        <begin position="315"/>
        <end position="346"/>
    </location>
</feature>
<dbReference type="PANTHER" id="PTHR12684:SF2">
    <property type="entry name" value="TRNA 2'-PHOSPHOTRANSFERASE 1"/>
    <property type="match status" value="1"/>
</dbReference>
<comment type="function">
    <text evidence="1">Catalyzes the last step of tRNA splicing, the transfer of the splice junction 2'-phosphate from ligated tRNA to NAD to produce ADP-ribose 1''-2'' cyclic phosphate.</text>
</comment>
<evidence type="ECO:0000256" key="4">
    <source>
        <dbReference type="ARBA" id="ARBA00022679"/>
    </source>
</evidence>
<evidence type="ECO:0000256" key="3">
    <source>
        <dbReference type="ARBA" id="ARBA00012007"/>
    </source>
</evidence>
<keyword evidence="4" id="KW-0808">Transferase</keyword>
<dbReference type="SUPFAM" id="SSF56399">
    <property type="entry name" value="ADP-ribosylation"/>
    <property type="match status" value="2"/>
</dbReference>
<keyword evidence="9" id="KW-1185">Reference proteome</keyword>
<dbReference type="EMBL" id="JAQQWP010000011">
    <property type="protein sequence ID" value="KAK8095816.1"/>
    <property type="molecule type" value="Genomic_DNA"/>
</dbReference>
<protein>
    <recommendedName>
        <fullName evidence="3">2'-phosphotransferase</fullName>
        <ecNumber evidence="3">2.7.1.160</ecNumber>
    </recommendedName>
</protein>
<feature type="region of interest" description="Disordered" evidence="7">
    <location>
        <begin position="195"/>
        <end position="241"/>
    </location>
</feature>
<accession>A0AAW0Q773</accession>
<name>A0AAW0Q773_9PEZI</name>
<comment type="catalytic activity">
    <reaction evidence="6">
        <text>2'-phospho-[ligated tRNA] + NAD(+) = mature tRNA + ADP-alpha-D-ribose 1'',2''-cyclic phosphate + nicotinamide</text>
        <dbReference type="Rhea" id="RHEA:23324"/>
        <dbReference type="Rhea" id="RHEA-COMP:11106"/>
        <dbReference type="Rhea" id="RHEA-COMP:11107"/>
        <dbReference type="ChEBI" id="CHEBI:17154"/>
        <dbReference type="ChEBI" id="CHEBI:57540"/>
        <dbReference type="ChEBI" id="CHEBI:76596"/>
        <dbReference type="ChEBI" id="CHEBI:82883"/>
        <dbReference type="ChEBI" id="CHEBI:85027"/>
        <dbReference type="EC" id="2.7.1.160"/>
    </reaction>
</comment>
<evidence type="ECO:0000256" key="6">
    <source>
        <dbReference type="ARBA" id="ARBA00047949"/>
    </source>
</evidence>
<evidence type="ECO:0000256" key="1">
    <source>
        <dbReference type="ARBA" id="ARBA00003343"/>
    </source>
</evidence>
<feature type="compositionally biased region" description="Polar residues" evidence="7">
    <location>
        <begin position="204"/>
        <end position="218"/>
    </location>
</feature>
<dbReference type="AlphaFoldDB" id="A0AAW0Q773"/>
<evidence type="ECO:0000256" key="5">
    <source>
        <dbReference type="ARBA" id="ARBA00023027"/>
    </source>
</evidence>
<organism evidence="8 9">
    <name type="scientific">Apiospora kogelbergensis</name>
    <dbReference type="NCBI Taxonomy" id="1337665"/>
    <lineage>
        <taxon>Eukaryota</taxon>
        <taxon>Fungi</taxon>
        <taxon>Dikarya</taxon>
        <taxon>Ascomycota</taxon>
        <taxon>Pezizomycotina</taxon>
        <taxon>Sordariomycetes</taxon>
        <taxon>Xylariomycetidae</taxon>
        <taxon>Amphisphaeriales</taxon>
        <taxon>Apiosporaceae</taxon>
        <taxon>Apiospora</taxon>
    </lineage>
</organism>
<dbReference type="PANTHER" id="PTHR12684">
    <property type="entry name" value="PUTATIVE PHOSPHOTRANSFERASE"/>
    <property type="match status" value="1"/>
</dbReference>
<evidence type="ECO:0000256" key="2">
    <source>
        <dbReference type="ARBA" id="ARBA00009836"/>
    </source>
</evidence>
<feature type="compositionally biased region" description="Gly residues" evidence="7">
    <location>
        <begin position="22"/>
        <end position="34"/>
    </location>
</feature>
<reference evidence="8 9" key="1">
    <citation type="submission" date="2023-01" db="EMBL/GenBank/DDBJ databases">
        <title>Analysis of 21 Apiospora genomes using comparative genomics revels a genus with tremendous synthesis potential of carbohydrate active enzymes and secondary metabolites.</title>
        <authorList>
            <person name="Sorensen T."/>
        </authorList>
    </citation>
    <scope>NUCLEOTIDE SEQUENCE [LARGE SCALE GENOMIC DNA]</scope>
    <source>
        <strain evidence="8 9">CBS 117206</strain>
    </source>
</reference>
<dbReference type="GO" id="GO:0000215">
    <property type="term" value="F:tRNA 2'-phosphotransferase activity"/>
    <property type="evidence" value="ECO:0007669"/>
    <property type="project" value="UniProtKB-EC"/>
</dbReference>
<evidence type="ECO:0000256" key="7">
    <source>
        <dbReference type="SAM" id="MobiDB-lite"/>
    </source>
</evidence>
<keyword evidence="5" id="KW-0520">NAD</keyword>
<comment type="caution">
    <text evidence="8">The sequence shown here is derived from an EMBL/GenBank/DDBJ whole genome shotgun (WGS) entry which is preliminary data.</text>
</comment>
<dbReference type="GO" id="GO:0006388">
    <property type="term" value="P:tRNA splicing, via endonucleolytic cleavage and ligation"/>
    <property type="evidence" value="ECO:0007669"/>
    <property type="project" value="TreeGrafter"/>
</dbReference>
<feature type="region of interest" description="Disordered" evidence="7">
    <location>
        <begin position="1"/>
        <end position="55"/>
    </location>
</feature>
<proteinExistence type="inferred from homology"/>